<dbReference type="OrthoDB" id="1654259at2"/>
<geneLocation type="plasmid" evidence="2">
    <name>pzkmb1</name>
</geneLocation>
<keyword evidence="1" id="KW-0614">Plasmid</keyword>
<comment type="caution">
    <text evidence="1">The sequence shown here is derived from an EMBL/GenBank/DDBJ whole genome shotgun (WGS) entry which is preliminary data.</text>
</comment>
<reference evidence="1 2" key="1">
    <citation type="journal article" date="2018" name="Front. Microbiol.">
        <title>Description and Comparative Genomics of Macrococcus caseolyticus subsp. hominis subsp. nov., Macrococcus goetzii sp. nov., Macrococcus epidermidis sp. nov., and Macrococcus bohemicus sp. nov., Novel Macrococci From Human Clinical Material With Virulence Potential and Suspected Uptake of Foreign DNA by Natural Transformation.</title>
        <authorList>
            <person name="Maslanova I."/>
            <person name="Wertheimer Z."/>
            <person name="Sedlacek I."/>
            <person name="Svec P."/>
            <person name="Indrakova A."/>
            <person name="Kovarovic V."/>
            <person name="Schumann P."/>
            <person name="Sproer C."/>
            <person name="Kralova S."/>
            <person name="Sedo O."/>
            <person name="Kristofova L."/>
            <person name="Vrbovska V."/>
            <person name="Fuzik T."/>
            <person name="Petras P."/>
            <person name="Zdrahal Z."/>
            <person name="Ruzickova V."/>
            <person name="Doskar J."/>
            <person name="Pantucek R."/>
        </authorList>
    </citation>
    <scope>NUCLEOTIDE SEQUENCE [LARGE SCALE GENOMIC DNA]</scope>
    <source>
        <strain evidence="1 2">03/115</strain>
        <plasmid evidence="1">pZKMB1</plasmid>
    </source>
</reference>
<organism evidence="1 2">
    <name type="scientific">Macrococcoides bohemicum</name>
    <dbReference type="NCBI Taxonomy" id="1903056"/>
    <lineage>
        <taxon>Bacteria</taxon>
        <taxon>Bacillati</taxon>
        <taxon>Bacillota</taxon>
        <taxon>Bacilli</taxon>
        <taxon>Bacillales</taxon>
        <taxon>Staphylococcaceae</taxon>
        <taxon>Macrococcoides</taxon>
    </lineage>
</organism>
<accession>A0A328A0N6</accession>
<proteinExistence type="predicted"/>
<evidence type="ECO:0000313" key="1">
    <source>
        <dbReference type="EMBL" id="RAK47857.1"/>
    </source>
</evidence>
<dbReference type="PROSITE" id="PS51257">
    <property type="entry name" value="PROKAR_LIPOPROTEIN"/>
    <property type="match status" value="1"/>
</dbReference>
<dbReference type="AlphaFoldDB" id="A0A328A0N6"/>
<protein>
    <recommendedName>
        <fullName evidence="3">Lipoprotein</fullName>
    </recommendedName>
</protein>
<name>A0A328A0N6_9STAP</name>
<dbReference type="EMBL" id="PZJG01000030">
    <property type="protein sequence ID" value="RAK47857.1"/>
    <property type="molecule type" value="Genomic_DNA"/>
</dbReference>
<dbReference type="Proteomes" id="UP000249579">
    <property type="component" value="Plasmid pZKMB1"/>
</dbReference>
<gene>
    <name evidence="1" type="ORF">BHX94_12305</name>
</gene>
<evidence type="ECO:0008006" key="3">
    <source>
        <dbReference type="Google" id="ProtNLM"/>
    </source>
</evidence>
<sequence length="171" mass="19068">MNKKLIAIPILSVLFLSACGKEDISNYIEKDFHGINGKGSISYEIDEDKIAREIYKVTSPTDEDLEKKGVYDELEALSDIEITANKEDNLKNGEKVKLKVTVPEEIKRLKSGEKEIEVSGLKKAKVLKNDDIKSHVIPKFFGASGRGSVEIENTLPAPLSDLEFKVKMMVN</sequence>
<dbReference type="RefSeq" id="WP_111744431.1">
    <property type="nucleotide sequence ID" value="NZ_CM009972.1"/>
</dbReference>
<evidence type="ECO:0000313" key="2">
    <source>
        <dbReference type="Proteomes" id="UP000249579"/>
    </source>
</evidence>